<organism evidence="2 3">
    <name type="scientific">Methyloversatilis universalis (strain ATCC BAA-1314 / DSM 25237 / JCM 13912 / CCUG 52030 / FAM5)</name>
    <dbReference type="NCBI Taxonomy" id="1000565"/>
    <lineage>
        <taxon>Bacteria</taxon>
        <taxon>Pseudomonadati</taxon>
        <taxon>Pseudomonadota</taxon>
        <taxon>Betaproteobacteria</taxon>
        <taxon>Nitrosomonadales</taxon>
        <taxon>Sterolibacteriaceae</taxon>
        <taxon>Methyloversatilis</taxon>
    </lineage>
</organism>
<name>F5RBR6_METUF</name>
<dbReference type="AlphaFoldDB" id="F5RBR6"/>
<keyword evidence="1" id="KW-1133">Transmembrane helix</keyword>
<keyword evidence="3" id="KW-1185">Reference proteome</keyword>
<protein>
    <recommendedName>
        <fullName evidence="4">Zinc-ribbon domain-containing protein</fullName>
    </recommendedName>
</protein>
<keyword evidence="1" id="KW-0472">Membrane</keyword>
<dbReference type="eggNOG" id="ENOG5033C7A">
    <property type="taxonomic scope" value="Bacteria"/>
</dbReference>
<proteinExistence type="predicted"/>
<gene>
    <name evidence="2" type="ORF">METUNv1_01711</name>
</gene>
<reference evidence="2 3" key="1">
    <citation type="journal article" date="2011" name="J. Bacteriol.">
        <title>Genome sequence of Methyloversatilis universalis FAM5T, a methylotrophic representative of the order Rhodocyclales.</title>
        <authorList>
            <person name="Kittichotirat W."/>
            <person name="Good N.M."/>
            <person name="Hall R."/>
            <person name="Bringel F."/>
            <person name="Lajus A."/>
            <person name="Medigue C."/>
            <person name="Smalley N.E."/>
            <person name="Beck D."/>
            <person name="Bumgarner R."/>
            <person name="Vuilleumier S."/>
            <person name="Kalyuzhnaya M.G."/>
        </authorList>
    </citation>
    <scope>NUCLEOTIDE SEQUENCE [LARGE SCALE GENOMIC DNA]</scope>
    <source>
        <strain evidence="3">ATCC BAA-1314 / JCM 13912 / FAM5</strain>
    </source>
</reference>
<dbReference type="Proteomes" id="UP000005019">
    <property type="component" value="Unassembled WGS sequence"/>
</dbReference>
<evidence type="ECO:0000313" key="2">
    <source>
        <dbReference type="EMBL" id="EGK71933.1"/>
    </source>
</evidence>
<evidence type="ECO:0008006" key="4">
    <source>
        <dbReference type="Google" id="ProtNLM"/>
    </source>
</evidence>
<dbReference type="RefSeq" id="WP_008060741.1">
    <property type="nucleotide sequence ID" value="NZ_AFHG01000044.1"/>
</dbReference>
<evidence type="ECO:0000256" key="1">
    <source>
        <dbReference type="SAM" id="Phobius"/>
    </source>
</evidence>
<accession>F5RBR6</accession>
<comment type="caution">
    <text evidence="2">The sequence shown here is derived from an EMBL/GenBank/DDBJ whole genome shotgun (WGS) entry which is preliminary data.</text>
</comment>
<evidence type="ECO:0000313" key="3">
    <source>
        <dbReference type="Proteomes" id="UP000005019"/>
    </source>
</evidence>
<dbReference type="EMBL" id="AFHG01000044">
    <property type="protein sequence ID" value="EGK71933.1"/>
    <property type="molecule type" value="Genomic_DNA"/>
</dbReference>
<sequence>MAIIKCKECGGQVSTKAESCPACGATQKKPMGCLGWSLFLLVILPVGLIIVAAFSGSGEQSRPANDGKPTAAQYKYGAREFVKGVLKDPASAEFRNEFVGSSGVPCGEVNAKNSFGGYTGFKRFVSAGREATFIESRSTADGFDKVWNQFCRR</sequence>
<dbReference type="STRING" id="1000565.METUNv1_01711"/>
<keyword evidence="1" id="KW-0812">Transmembrane</keyword>
<feature type="transmembrane region" description="Helical" evidence="1">
    <location>
        <begin position="34"/>
        <end position="54"/>
    </location>
</feature>